<dbReference type="EMBL" id="JAVHJO010000002">
    <property type="protein sequence ID" value="KAK6542721.1"/>
    <property type="molecule type" value="Genomic_DNA"/>
</dbReference>
<feature type="region of interest" description="Disordered" evidence="1">
    <location>
        <begin position="382"/>
        <end position="441"/>
    </location>
</feature>
<gene>
    <name evidence="2" type="ORF">TWF694_006664</name>
</gene>
<reference evidence="2 3" key="1">
    <citation type="submission" date="2019-10" db="EMBL/GenBank/DDBJ databases">
        <authorList>
            <person name="Palmer J.M."/>
        </authorList>
    </citation>
    <scope>NUCLEOTIDE SEQUENCE [LARGE SCALE GENOMIC DNA]</scope>
    <source>
        <strain evidence="2 3">TWF694</strain>
    </source>
</reference>
<proteinExistence type="predicted"/>
<name>A0AAV9XMF7_9PEZI</name>
<dbReference type="AlphaFoldDB" id="A0AAV9XMF7"/>
<organism evidence="2 3">
    <name type="scientific">Orbilia ellipsospora</name>
    <dbReference type="NCBI Taxonomy" id="2528407"/>
    <lineage>
        <taxon>Eukaryota</taxon>
        <taxon>Fungi</taxon>
        <taxon>Dikarya</taxon>
        <taxon>Ascomycota</taxon>
        <taxon>Pezizomycotina</taxon>
        <taxon>Orbiliomycetes</taxon>
        <taxon>Orbiliales</taxon>
        <taxon>Orbiliaceae</taxon>
        <taxon>Orbilia</taxon>
    </lineage>
</organism>
<protein>
    <submittedName>
        <fullName evidence="2">Uncharacterized protein</fullName>
    </submittedName>
</protein>
<feature type="compositionally biased region" description="Polar residues" evidence="1">
    <location>
        <begin position="384"/>
        <end position="394"/>
    </location>
</feature>
<feature type="region of interest" description="Disordered" evidence="1">
    <location>
        <begin position="92"/>
        <end position="116"/>
    </location>
</feature>
<evidence type="ECO:0000313" key="2">
    <source>
        <dbReference type="EMBL" id="KAK6542721.1"/>
    </source>
</evidence>
<feature type="region of interest" description="Disordered" evidence="1">
    <location>
        <begin position="284"/>
        <end position="314"/>
    </location>
</feature>
<accession>A0AAV9XMF7</accession>
<dbReference type="Proteomes" id="UP001365542">
    <property type="component" value="Unassembled WGS sequence"/>
</dbReference>
<keyword evidence="3" id="KW-1185">Reference proteome</keyword>
<feature type="compositionally biased region" description="Polar residues" evidence="1">
    <location>
        <begin position="401"/>
        <end position="418"/>
    </location>
</feature>
<evidence type="ECO:0000313" key="3">
    <source>
        <dbReference type="Proteomes" id="UP001365542"/>
    </source>
</evidence>
<sequence>MCYNFVLYAGCGHDRSLHYFRPGSRTDECLCRTFHRFPSKSGLCYDCDREIKISRGIQVAPDTLTPINRARNRAWRESVDNDVKNREIKRVAKGGKPGFDQMSGYSSSESSVPGAEHKRACEQLKPKQSRAKAVDGVIPPYVHQPGETFLEHIIAETLDDAKSGAEAIRLLSAWDNEPQGYGNIDANGQESWLVLSKEWIQEHGERMNVWTGELGPPALGIRGGSQGPTKIIPIGPPTIGNPAIGIPMMPNPRYVAAMQHQEFVPQFGRHNTAPTRWIGYEQKPQKFQKPRSKAVKITAPRPSHPVAPDVPRQLNPTTANILRHNTAPANRPATTTFPQPPVISPSPFLLEKYDSDDEMIKGIIEAAKSEGIHPLRVEEKENGSLLSQQNAEIASSSSTSVTKPISQEGQEINTTSLISGVGTPDGGTPEPSGGVKLDQDH</sequence>
<comment type="caution">
    <text evidence="2">The sequence shown here is derived from an EMBL/GenBank/DDBJ whole genome shotgun (WGS) entry which is preliminary data.</text>
</comment>
<evidence type="ECO:0000256" key="1">
    <source>
        <dbReference type="SAM" id="MobiDB-lite"/>
    </source>
</evidence>